<dbReference type="PROSITE" id="PS50935">
    <property type="entry name" value="SSB"/>
    <property type="match status" value="1"/>
</dbReference>
<gene>
    <name evidence="4" type="ORF">CARG_07705</name>
</gene>
<evidence type="ECO:0000256" key="3">
    <source>
        <dbReference type="SAM" id="MobiDB-lite"/>
    </source>
</evidence>
<accession>U3GYA6</accession>
<dbReference type="GO" id="GO:0006260">
    <property type="term" value="P:DNA replication"/>
    <property type="evidence" value="ECO:0007669"/>
    <property type="project" value="InterPro"/>
</dbReference>
<dbReference type="OrthoDB" id="4427276at2"/>
<organism evidence="4 5">
    <name type="scientific">Corynebacterium argentoratense DSM 44202</name>
    <dbReference type="NCBI Taxonomy" id="1348662"/>
    <lineage>
        <taxon>Bacteria</taxon>
        <taxon>Bacillati</taxon>
        <taxon>Actinomycetota</taxon>
        <taxon>Actinomycetes</taxon>
        <taxon>Mycobacteriales</taxon>
        <taxon>Corynebacteriaceae</taxon>
        <taxon>Corynebacterium</taxon>
    </lineage>
</organism>
<dbReference type="InterPro" id="IPR012340">
    <property type="entry name" value="NA-bd_OB-fold"/>
</dbReference>
<dbReference type="GO" id="GO:0009295">
    <property type="term" value="C:nucleoid"/>
    <property type="evidence" value="ECO:0007669"/>
    <property type="project" value="TreeGrafter"/>
</dbReference>
<feature type="region of interest" description="Disordered" evidence="3">
    <location>
        <begin position="110"/>
        <end position="143"/>
    </location>
</feature>
<proteinExistence type="predicted"/>
<dbReference type="GO" id="GO:0003697">
    <property type="term" value="F:single-stranded DNA binding"/>
    <property type="evidence" value="ECO:0007669"/>
    <property type="project" value="InterPro"/>
</dbReference>
<name>U3GYA6_9CORY</name>
<evidence type="ECO:0000313" key="4">
    <source>
        <dbReference type="EMBL" id="AGU15658.1"/>
    </source>
</evidence>
<dbReference type="AlphaFoldDB" id="U3GYA6"/>
<dbReference type="HOGENOM" id="CLU_1802855_0_0_11"/>
<keyword evidence="5" id="KW-1185">Reference proteome</keyword>
<feature type="compositionally biased region" description="Polar residues" evidence="3">
    <location>
        <begin position="118"/>
        <end position="129"/>
    </location>
</feature>
<evidence type="ECO:0000256" key="2">
    <source>
        <dbReference type="PIRNR" id="PIRNR002070"/>
    </source>
</evidence>
<dbReference type="PATRIC" id="fig|1348662.3.peg.1522"/>
<dbReference type="EMBL" id="CP006365">
    <property type="protein sequence ID" value="AGU15658.1"/>
    <property type="molecule type" value="Genomic_DNA"/>
</dbReference>
<sequence>MTLHSSVLVGIVGTQPEYKELGQNKTKLTTFRFCASNRRQNHSGEWETVNECWVTVECWGDLATRVHANLKQKDRAIVVGQIITETYETKDKHKAVKVVCKAMTVGHDLRNVRDTEADTQAQQPSRSPTPNGPDAHAMADPRA</sequence>
<keyword evidence="1 2" id="KW-0238">DNA-binding</keyword>
<protein>
    <recommendedName>
        <fullName evidence="2">Single-stranded DNA-binding protein</fullName>
    </recommendedName>
</protein>
<dbReference type="PANTHER" id="PTHR10302">
    <property type="entry name" value="SINGLE-STRANDED DNA-BINDING PROTEIN"/>
    <property type="match status" value="1"/>
</dbReference>
<dbReference type="InterPro" id="IPR011344">
    <property type="entry name" value="ssDNA-bd"/>
</dbReference>
<reference evidence="4 5" key="1">
    <citation type="journal article" date="2013" name="Genome Announc.">
        <title>Whole-Genome Sequence of the Clinical Strain Corynebacterium argentoratense DSM 44202, Isolated from a Human Throat Specimen.</title>
        <authorList>
            <person name="Bomholt C."/>
            <person name="Glaub A."/>
            <person name="Gravermann K."/>
            <person name="Albersmeier A."/>
            <person name="Brinkrolf K."/>
            <person name="Ruckert C."/>
            <person name="Tauch A."/>
        </authorList>
    </citation>
    <scope>NUCLEOTIDE SEQUENCE [LARGE SCALE GENOMIC DNA]</scope>
    <source>
        <strain evidence="4">DSM 44202</strain>
    </source>
</reference>
<dbReference type="STRING" id="1348662.CARG_07705"/>
<dbReference type="RefSeq" id="WP_021012048.1">
    <property type="nucleotide sequence ID" value="NC_022198.1"/>
</dbReference>
<dbReference type="CDD" id="cd04496">
    <property type="entry name" value="SSB_OBF"/>
    <property type="match status" value="1"/>
</dbReference>
<dbReference type="SUPFAM" id="SSF50249">
    <property type="entry name" value="Nucleic acid-binding proteins"/>
    <property type="match status" value="1"/>
</dbReference>
<evidence type="ECO:0000256" key="1">
    <source>
        <dbReference type="ARBA" id="ARBA00023125"/>
    </source>
</evidence>
<dbReference type="Gene3D" id="2.40.50.140">
    <property type="entry name" value="Nucleic acid-binding proteins"/>
    <property type="match status" value="1"/>
</dbReference>
<dbReference type="GeneID" id="78250695"/>
<dbReference type="Proteomes" id="UP000016943">
    <property type="component" value="Chromosome"/>
</dbReference>
<dbReference type="KEGG" id="caz:CARG_07705"/>
<dbReference type="PIRSF" id="PIRSF002070">
    <property type="entry name" value="SSB"/>
    <property type="match status" value="1"/>
</dbReference>
<dbReference type="PANTHER" id="PTHR10302:SF0">
    <property type="entry name" value="SINGLE-STRANDED DNA-BINDING PROTEIN, MITOCHONDRIAL"/>
    <property type="match status" value="1"/>
</dbReference>
<dbReference type="eggNOG" id="COG0629">
    <property type="taxonomic scope" value="Bacteria"/>
</dbReference>
<dbReference type="Pfam" id="PF00436">
    <property type="entry name" value="SSB"/>
    <property type="match status" value="1"/>
</dbReference>
<dbReference type="InterPro" id="IPR000424">
    <property type="entry name" value="Primosome_PriB/ssb"/>
</dbReference>
<evidence type="ECO:0000313" key="5">
    <source>
        <dbReference type="Proteomes" id="UP000016943"/>
    </source>
</evidence>